<evidence type="ECO:0000313" key="2">
    <source>
        <dbReference type="Proteomes" id="UP000649739"/>
    </source>
</evidence>
<dbReference type="NCBIfam" id="NF040586">
    <property type="entry name" value="FxSxx_TPR"/>
    <property type="match status" value="1"/>
</dbReference>
<dbReference type="InterPro" id="IPR011990">
    <property type="entry name" value="TPR-like_helical_dom_sf"/>
</dbReference>
<proteinExistence type="predicted"/>
<reference evidence="1" key="2">
    <citation type="submission" date="2020-09" db="EMBL/GenBank/DDBJ databases">
        <authorList>
            <person name="Sun Q."/>
            <person name="Ohkuma M."/>
        </authorList>
    </citation>
    <scope>NUCLEOTIDE SEQUENCE</scope>
    <source>
        <strain evidence="1">JCM 3090</strain>
    </source>
</reference>
<dbReference type="SUPFAM" id="SSF52540">
    <property type="entry name" value="P-loop containing nucleoside triphosphate hydrolases"/>
    <property type="match status" value="2"/>
</dbReference>
<protein>
    <submittedName>
        <fullName evidence="1">NTPase</fullName>
    </submittedName>
</protein>
<dbReference type="PANTHER" id="PTHR46082">
    <property type="entry name" value="ATP/GTP-BINDING PROTEIN-RELATED"/>
    <property type="match status" value="1"/>
</dbReference>
<keyword evidence="2" id="KW-1185">Reference proteome</keyword>
<accession>A0A8J3BE66</accession>
<sequence>MGRPDEQRPAAAARPRVAAFLSDTGNVGRTAVVANTAWALAAAGRRVLVLSCDEAPSAAAYLPYERESDAVDAPLDPELMAFVRAVCRGAGQEVSRRDARQFDTPAGALYALDTHPDPLVAPPRPGQLAALKRALRRRTVDDVLIDWRAGLAEPDLAAAAAAADVAVVFAANRQRSLDGAARAAAELADAGSRVLAFGHRVAGPAGAAVAEVPALAEAFRGVLRERADLLSVPFDQLYTAHHALALLLDDDIPPHGVAAAVRRLVAVLTDGAVTALAPAPADLQRGYRDAFRSGGPGYTLLYGGGDQPWADWLRALLTESGAIVRMQRAHPDRPPEPGGATVVVVDGPYLAGGGAALAARPGSAVVVRVGGPGRGWRDLPVIDLHGLGAADAGKRLRRLLRLPRVAALGAYPAGAPVFPGDPAEQRDSVAVAGGRTPRVADFHGREPELDVLRRALAEPEGVALVHLHGPAGVGKSVLAAEYARRFAGQYGLCRWLTGADLPALLADGAAFAAELGVPVGREPWAAVHRELADRDEPWLLLFDGVVDEVDLAPFLPTAGRGAVLVTSRHPRGLAGARGIAVGPLGAAAAARVLATYVDGLTDDELAAVADALDRDPLAARLAGCLITDIGRRLHRRGWSRARPTLGTLAAEYVERTGELRGPDAVPALAAAWTHTAEWLGLTPAGRATRVLLELLAFLAPEPIDLGLLRSTAFVRRYVLALREEDARELADAAPAGTGDAADLAALLGPDTAAPGSVAGSLARDAINLDPLLWRAARLGALDIDWGGLRHRAAIPSHLQRAIRAGLDDERRALRRWQAQRALADFAPLESTGSDEWRQARFAMLQPHALASGAADSTEFAVRRWLLGQLRHMNAVEPRGWRAAAAFGRRLKTAWDTQPALHDELWYTLHVLLANLERKFGDHAAALALGDRIAGPQRRTMGPDHLRTLDNLSGTAADHRGTGEYGLALAGDAAVAAGRRRQLGPDHPATLMAVHNWATALRLNGDLGEALAKEREVLARRLRLFGQRDVYTWWCAGTVAVLEAELGFHAAAAESLAEARRWARAEPGSLHQVVLAIDAAALANRLRRAHRGQWDEDRPPLPGEFADLVRRYEAALGPDHPESRAAHMLHAVGRHRSRYPEDRTPAAAADVLALGDAVLAFHRARGGPDHPLTQLCALNVGLFSRRAGRVDRALELSGAALDALRDRLRPGHPWTIAALADHATNLVAAGRDAEAAALDALAVGDCRDFLPAEHPYALIAAHNATTTDLEGRWDVDFDLFDL</sequence>
<dbReference type="Gene3D" id="3.40.50.300">
    <property type="entry name" value="P-loop containing nucleotide triphosphate hydrolases"/>
    <property type="match status" value="2"/>
</dbReference>
<dbReference type="PANTHER" id="PTHR46082:SF6">
    <property type="entry name" value="AAA+ ATPASE DOMAIN-CONTAINING PROTEIN-RELATED"/>
    <property type="match status" value="1"/>
</dbReference>
<comment type="caution">
    <text evidence="1">The sequence shown here is derived from an EMBL/GenBank/DDBJ whole genome shotgun (WGS) entry which is preliminary data.</text>
</comment>
<organism evidence="1 2">
    <name type="scientific">Pilimelia anulata</name>
    <dbReference type="NCBI Taxonomy" id="53371"/>
    <lineage>
        <taxon>Bacteria</taxon>
        <taxon>Bacillati</taxon>
        <taxon>Actinomycetota</taxon>
        <taxon>Actinomycetes</taxon>
        <taxon>Micromonosporales</taxon>
        <taxon>Micromonosporaceae</taxon>
        <taxon>Pilimelia</taxon>
    </lineage>
</organism>
<name>A0A8J3BE66_9ACTN</name>
<evidence type="ECO:0000313" key="1">
    <source>
        <dbReference type="EMBL" id="GGK07333.1"/>
    </source>
</evidence>
<dbReference type="Proteomes" id="UP000649739">
    <property type="component" value="Unassembled WGS sequence"/>
</dbReference>
<dbReference type="InterPro" id="IPR027417">
    <property type="entry name" value="P-loop_NTPase"/>
</dbReference>
<dbReference type="EMBL" id="BMQB01000011">
    <property type="protein sequence ID" value="GGK07333.1"/>
    <property type="molecule type" value="Genomic_DNA"/>
</dbReference>
<dbReference type="InterPro" id="IPR053137">
    <property type="entry name" value="NLR-like"/>
</dbReference>
<gene>
    <name evidence="1" type="ORF">GCM10010123_41530</name>
</gene>
<reference evidence="1" key="1">
    <citation type="journal article" date="2014" name="Int. J. Syst. Evol. Microbiol.">
        <title>Complete genome sequence of Corynebacterium casei LMG S-19264T (=DSM 44701T), isolated from a smear-ripened cheese.</title>
        <authorList>
            <consortium name="US DOE Joint Genome Institute (JGI-PGF)"/>
            <person name="Walter F."/>
            <person name="Albersmeier A."/>
            <person name="Kalinowski J."/>
            <person name="Ruckert C."/>
        </authorList>
    </citation>
    <scope>NUCLEOTIDE SEQUENCE</scope>
    <source>
        <strain evidence="1">JCM 3090</strain>
    </source>
</reference>
<dbReference type="RefSeq" id="WP_189171880.1">
    <property type="nucleotide sequence ID" value="NZ_BMQB01000011.1"/>
</dbReference>
<dbReference type="Gene3D" id="1.25.40.10">
    <property type="entry name" value="Tetratricopeptide repeat domain"/>
    <property type="match status" value="2"/>
</dbReference>